<feature type="compositionally biased region" description="Basic and acidic residues" evidence="1">
    <location>
        <begin position="262"/>
        <end position="272"/>
    </location>
</feature>
<feature type="region of interest" description="Disordered" evidence="1">
    <location>
        <begin position="239"/>
        <end position="401"/>
    </location>
</feature>
<evidence type="ECO:0000313" key="3">
    <source>
        <dbReference type="Proteomes" id="UP000001357"/>
    </source>
</evidence>
<sequence>MAGGGLIILPKKKWNVWNKDNIERVKRDEAQAQAEADEKQRRAEEAEREARLELLRRRAREARQGGVAAASASLEATTADVCDDIEGEYKPLQAPTAALLSGNTAASSLVDPHAHTAASNEPPVPTEHINFFKDLEEKQHASLSVNVYHSLSLCVPLLYPSVRAIPTSLNPIRCQGGSREYAAEKRRKQEEWEKKVGILKPLDSVPVDSKELWYTRSHANNERLERREPHKLAVREARVADHDPLNEMQGHLAQHRRQKARAQAEERRREARNVGPRQTPQGYDRHSLRAEHWSQRGGPTSIVRSPHGPGARSDTSLTSSWEASSRPDWQRQGGHDGRHHHHHHHHRESHHHHRHGNVEPHQTRSGSPEEKRSKREHKKDKKKHKKHHHRERASHSTDHLLWNAQLARERDERDRVAALLAKAAAAPTPRSK</sequence>
<evidence type="ECO:0000256" key="1">
    <source>
        <dbReference type="SAM" id="MobiDB-lite"/>
    </source>
</evidence>
<reference evidence="2 3" key="1">
    <citation type="journal article" date="2008" name="Nature">
        <title>The genome of the choanoflagellate Monosiga brevicollis and the origin of metazoans.</title>
        <authorList>
            <consortium name="JGI Sequencing"/>
            <person name="King N."/>
            <person name="Westbrook M.J."/>
            <person name="Young S.L."/>
            <person name="Kuo A."/>
            <person name="Abedin M."/>
            <person name="Chapman J."/>
            <person name="Fairclough S."/>
            <person name="Hellsten U."/>
            <person name="Isogai Y."/>
            <person name="Letunic I."/>
            <person name="Marr M."/>
            <person name="Pincus D."/>
            <person name="Putnam N."/>
            <person name="Rokas A."/>
            <person name="Wright K.J."/>
            <person name="Zuzow R."/>
            <person name="Dirks W."/>
            <person name="Good M."/>
            <person name="Goodstein D."/>
            <person name="Lemons D."/>
            <person name="Li W."/>
            <person name="Lyons J.B."/>
            <person name="Morris A."/>
            <person name="Nichols S."/>
            <person name="Richter D.J."/>
            <person name="Salamov A."/>
            <person name="Bork P."/>
            <person name="Lim W.A."/>
            <person name="Manning G."/>
            <person name="Miller W.T."/>
            <person name="McGinnis W."/>
            <person name="Shapiro H."/>
            <person name="Tjian R."/>
            <person name="Grigoriev I.V."/>
            <person name="Rokhsar D."/>
        </authorList>
    </citation>
    <scope>NUCLEOTIDE SEQUENCE [LARGE SCALE GENOMIC DNA]</scope>
    <source>
        <strain evidence="3">MX1 / ATCC 50154</strain>
    </source>
</reference>
<accession>A9V3N6</accession>
<feature type="compositionally biased region" description="Basic and acidic residues" evidence="1">
    <location>
        <begin position="283"/>
        <end position="294"/>
    </location>
</feature>
<dbReference type="AlphaFoldDB" id="A9V3N6"/>
<feature type="region of interest" description="Disordered" evidence="1">
    <location>
        <begin position="25"/>
        <end position="45"/>
    </location>
</feature>
<organism evidence="2 3">
    <name type="scientific">Monosiga brevicollis</name>
    <name type="common">Choanoflagellate</name>
    <dbReference type="NCBI Taxonomy" id="81824"/>
    <lineage>
        <taxon>Eukaryota</taxon>
        <taxon>Choanoflagellata</taxon>
        <taxon>Craspedida</taxon>
        <taxon>Salpingoecidae</taxon>
        <taxon>Monosiga</taxon>
    </lineage>
</organism>
<keyword evidence="3" id="KW-1185">Reference proteome</keyword>
<evidence type="ECO:0008006" key="4">
    <source>
        <dbReference type="Google" id="ProtNLM"/>
    </source>
</evidence>
<gene>
    <name evidence="2" type="ORF">MONBRDRAFT_26837</name>
</gene>
<dbReference type="InParanoid" id="A9V3N6"/>
<dbReference type="EMBL" id="CH991557">
    <property type="protein sequence ID" value="EDQ87734.1"/>
    <property type="molecule type" value="Genomic_DNA"/>
</dbReference>
<dbReference type="PANTHER" id="PTHR22093">
    <property type="entry name" value="LEUKOCYTE RECEPTOR CLUSTER LRC MEMBER 1"/>
    <property type="match status" value="1"/>
</dbReference>
<dbReference type="InterPro" id="IPR039875">
    <property type="entry name" value="LENG1-like"/>
</dbReference>
<dbReference type="FunCoup" id="A9V3N6">
    <property type="interactions" value="194"/>
</dbReference>
<dbReference type="Proteomes" id="UP000001357">
    <property type="component" value="Unassembled WGS sequence"/>
</dbReference>
<evidence type="ECO:0000313" key="2">
    <source>
        <dbReference type="EMBL" id="EDQ87734.1"/>
    </source>
</evidence>
<protein>
    <recommendedName>
        <fullName evidence="4">CBF1-interacting co-repressor CIR N-terminal domain-containing protein</fullName>
    </recommendedName>
</protein>
<dbReference type="GeneID" id="5892670"/>
<feature type="compositionally biased region" description="Basic residues" evidence="1">
    <location>
        <begin position="337"/>
        <end position="355"/>
    </location>
</feature>
<name>A9V3N6_MONBE</name>
<feature type="compositionally biased region" description="Basic residues" evidence="1">
    <location>
        <begin position="374"/>
        <end position="392"/>
    </location>
</feature>
<dbReference type="RefSeq" id="XP_001747267.1">
    <property type="nucleotide sequence ID" value="XM_001747215.1"/>
</dbReference>
<dbReference type="KEGG" id="mbr:MONBRDRAFT_26837"/>
<feature type="compositionally biased region" description="Basic and acidic residues" evidence="1">
    <location>
        <begin position="356"/>
        <end position="373"/>
    </location>
</feature>
<proteinExistence type="predicted"/>
<feature type="compositionally biased region" description="Polar residues" evidence="1">
    <location>
        <begin position="313"/>
        <end position="323"/>
    </location>
</feature>
<dbReference type="PANTHER" id="PTHR22093:SF0">
    <property type="entry name" value="LEUKOCYTE RECEPTOR CLUSTER MEMBER 1"/>
    <property type="match status" value="1"/>
</dbReference>
<dbReference type="OMA" id="PRTHINF"/>
<dbReference type="STRING" id="81824.A9V3N6"/>